<name>A0A232EXZ4_9HYME</name>
<comment type="function">
    <text evidence="10">Catalyzes the reduction of fatty acyl-CoA to fatty alcohols.</text>
</comment>
<reference evidence="13 14" key="1">
    <citation type="journal article" date="2017" name="Curr. Biol.">
        <title>The Evolution of Venom by Co-option of Single-Copy Genes.</title>
        <authorList>
            <person name="Martinson E.O."/>
            <person name="Mrinalini"/>
            <person name="Kelkar Y.D."/>
            <person name="Chang C.H."/>
            <person name="Werren J.H."/>
        </authorList>
    </citation>
    <scope>NUCLEOTIDE SEQUENCE [LARGE SCALE GENOMIC DNA]</scope>
    <source>
        <strain evidence="13 14">Alberta</strain>
        <tissue evidence="13">Whole body</tissue>
    </source>
</reference>
<keyword evidence="6 10" id="KW-1133">Transmembrane helix</keyword>
<dbReference type="Pfam" id="PF07993">
    <property type="entry name" value="NAD_binding_4"/>
    <property type="match status" value="1"/>
</dbReference>
<dbReference type="Pfam" id="PF03015">
    <property type="entry name" value="Sterile"/>
    <property type="match status" value="1"/>
</dbReference>
<dbReference type="GO" id="GO:0080019">
    <property type="term" value="F:alcohol-forming very long-chain fatty acyl-CoA reductase activity"/>
    <property type="evidence" value="ECO:0007669"/>
    <property type="project" value="InterPro"/>
</dbReference>
<dbReference type="Gene3D" id="3.40.50.720">
    <property type="entry name" value="NAD(P)-binding Rossmann-like Domain"/>
    <property type="match status" value="1"/>
</dbReference>
<comment type="similarity">
    <text evidence="2 10">Belongs to the fatty acyl-CoA reductase family.</text>
</comment>
<protein>
    <recommendedName>
        <fullName evidence="10">Fatty acyl-CoA reductase</fullName>
        <ecNumber evidence="10">1.2.1.84</ecNumber>
    </recommendedName>
</protein>
<evidence type="ECO:0000259" key="11">
    <source>
        <dbReference type="Pfam" id="PF03015"/>
    </source>
</evidence>
<accession>A0A232EXZ4</accession>
<dbReference type="OrthoDB" id="429813at2759"/>
<dbReference type="CDD" id="cd05236">
    <property type="entry name" value="FAR-N_SDR_e"/>
    <property type="match status" value="1"/>
</dbReference>
<feature type="transmembrane region" description="Helical" evidence="10">
    <location>
        <begin position="361"/>
        <end position="383"/>
    </location>
</feature>
<dbReference type="CDD" id="cd09071">
    <property type="entry name" value="FAR_C"/>
    <property type="match status" value="1"/>
</dbReference>
<dbReference type="EMBL" id="NNAY01001641">
    <property type="protein sequence ID" value="OXU23344.1"/>
    <property type="molecule type" value="Genomic_DNA"/>
</dbReference>
<dbReference type="InterPro" id="IPR033640">
    <property type="entry name" value="FAR_C"/>
</dbReference>
<dbReference type="EC" id="1.2.1.84" evidence="10"/>
<organism evidence="13 14">
    <name type="scientific">Trichomalopsis sarcophagae</name>
    <dbReference type="NCBI Taxonomy" id="543379"/>
    <lineage>
        <taxon>Eukaryota</taxon>
        <taxon>Metazoa</taxon>
        <taxon>Ecdysozoa</taxon>
        <taxon>Arthropoda</taxon>
        <taxon>Hexapoda</taxon>
        <taxon>Insecta</taxon>
        <taxon>Pterygota</taxon>
        <taxon>Neoptera</taxon>
        <taxon>Endopterygota</taxon>
        <taxon>Hymenoptera</taxon>
        <taxon>Apocrita</taxon>
        <taxon>Proctotrupomorpha</taxon>
        <taxon>Chalcidoidea</taxon>
        <taxon>Pteromalidae</taxon>
        <taxon>Pteromalinae</taxon>
        <taxon>Trichomalopsis</taxon>
    </lineage>
</organism>
<evidence type="ECO:0000256" key="8">
    <source>
        <dbReference type="ARBA" id="ARBA00023136"/>
    </source>
</evidence>
<evidence type="ECO:0000256" key="10">
    <source>
        <dbReference type="RuleBase" id="RU363097"/>
    </source>
</evidence>
<dbReference type="GO" id="GO:0035336">
    <property type="term" value="P:long-chain fatty-acyl-CoA metabolic process"/>
    <property type="evidence" value="ECO:0007669"/>
    <property type="project" value="TreeGrafter"/>
</dbReference>
<evidence type="ECO:0000313" key="13">
    <source>
        <dbReference type="EMBL" id="OXU23344.1"/>
    </source>
</evidence>
<dbReference type="FunFam" id="3.40.50.720:FF:000143">
    <property type="entry name" value="Fatty acyl-CoA reductase"/>
    <property type="match status" value="1"/>
</dbReference>
<evidence type="ECO:0000256" key="2">
    <source>
        <dbReference type="ARBA" id="ARBA00005928"/>
    </source>
</evidence>
<dbReference type="AlphaFoldDB" id="A0A232EXZ4"/>
<dbReference type="InterPro" id="IPR013120">
    <property type="entry name" value="FAR_NAD-bd"/>
</dbReference>
<proteinExistence type="inferred from homology"/>
<feature type="domain" description="Fatty acyl-CoA reductase C-terminal" evidence="11">
    <location>
        <begin position="369"/>
        <end position="461"/>
    </location>
</feature>
<comment type="catalytic activity">
    <reaction evidence="9 10">
        <text>a long-chain fatty acyl-CoA + 2 NADPH + 2 H(+) = a long-chain primary fatty alcohol + 2 NADP(+) + CoA</text>
        <dbReference type="Rhea" id="RHEA:52716"/>
        <dbReference type="ChEBI" id="CHEBI:15378"/>
        <dbReference type="ChEBI" id="CHEBI:57287"/>
        <dbReference type="ChEBI" id="CHEBI:57783"/>
        <dbReference type="ChEBI" id="CHEBI:58349"/>
        <dbReference type="ChEBI" id="CHEBI:77396"/>
        <dbReference type="ChEBI" id="CHEBI:83139"/>
        <dbReference type="EC" id="1.2.1.84"/>
    </reaction>
</comment>
<evidence type="ECO:0000256" key="4">
    <source>
        <dbReference type="ARBA" id="ARBA00022692"/>
    </source>
</evidence>
<evidence type="ECO:0000259" key="12">
    <source>
        <dbReference type="Pfam" id="PF07993"/>
    </source>
</evidence>
<evidence type="ECO:0000256" key="7">
    <source>
        <dbReference type="ARBA" id="ARBA00023098"/>
    </source>
</evidence>
<dbReference type="GO" id="GO:0005777">
    <property type="term" value="C:peroxisome"/>
    <property type="evidence" value="ECO:0007669"/>
    <property type="project" value="TreeGrafter"/>
</dbReference>
<sequence length="520" mass="58841">MTATTDLDLDSNTPLQKFYAGQNVLITGGTGFLGKLLIEKLLRSCPEVCSIYIIIRPKKGQDAYNRLDTLFDDVIFSRMKKEVPKYRHKVTAIPGDCSLPGLGLTALDKEVIMREISIVFNVAATVRFDEKIKQAVAINVNSTKEIMELARRIHNLKVIIHVSTAYSNCIRGDINEKFYEPPITGDNAIKLVQSLDDKKLDAITQTLLGDFPNTYAFTKCIAEQVVQQYGKDLPTGIFRPAIVVSTHREPVTGWIDNVYGPTGALVGGGAGLIRTFHLDRACTAELVPADLTVNALIATAWDVANNKNEEAEPPIYNYTSTWNNHLTWGEYLDLAFKYGKKTPSIRSIWCYTVTTTTSLSLYYVLSLLLHILPALLMDTALLLTGKEIRMLKIYKKIHKFTKVVTYFSTQKWDFGNRNMTSLWHKLNSADQDVFHFSMYNFDWDDYMEKCVRGLRTYVFKDDPENIPMARKRMAKMVLLHKVLKYTILAVVLWALYISVVISMGSDIGFSTVSENMMTIR</sequence>
<keyword evidence="14" id="KW-1185">Reference proteome</keyword>
<keyword evidence="7 10" id="KW-0443">Lipid metabolism</keyword>
<keyword evidence="5 10" id="KW-0521">NADP</keyword>
<dbReference type="PANTHER" id="PTHR11011">
    <property type="entry name" value="MALE STERILITY PROTEIN 2-RELATED"/>
    <property type="match status" value="1"/>
</dbReference>
<dbReference type="Proteomes" id="UP000215335">
    <property type="component" value="Unassembled WGS sequence"/>
</dbReference>
<dbReference type="SUPFAM" id="SSF51735">
    <property type="entry name" value="NAD(P)-binding Rossmann-fold domains"/>
    <property type="match status" value="1"/>
</dbReference>
<evidence type="ECO:0000313" key="14">
    <source>
        <dbReference type="Proteomes" id="UP000215335"/>
    </source>
</evidence>
<feature type="transmembrane region" description="Helical" evidence="10">
    <location>
        <begin position="482"/>
        <end position="503"/>
    </location>
</feature>
<evidence type="ECO:0000256" key="5">
    <source>
        <dbReference type="ARBA" id="ARBA00022857"/>
    </source>
</evidence>
<dbReference type="GO" id="GO:0016020">
    <property type="term" value="C:membrane"/>
    <property type="evidence" value="ECO:0007669"/>
    <property type="project" value="UniProtKB-SubCell"/>
</dbReference>
<evidence type="ECO:0000256" key="6">
    <source>
        <dbReference type="ARBA" id="ARBA00022989"/>
    </source>
</evidence>
<comment type="subcellular location">
    <subcellularLocation>
        <location evidence="1">Membrane</location>
        <topology evidence="1">Multi-pass membrane protein</topology>
    </subcellularLocation>
</comment>
<evidence type="ECO:0000256" key="3">
    <source>
        <dbReference type="ARBA" id="ARBA00022516"/>
    </source>
</evidence>
<evidence type="ECO:0000256" key="9">
    <source>
        <dbReference type="ARBA" id="ARBA00052530"/>
    </source>
</evidence>
<dbReference type="InterPro" id="IPR026055">
    <property type="entry name" value="FAR"/>
</dbReference>
<evidence type="ECO:0000256" key="1">
    <source>
        <dbReference type="ARBA" id="ARBA00004141"/>
    </source>
</evidence>
<dbReference type="InterPro" id="IPR036291">
    <property type="entry name" value="NAD(P)-bd_dom_sf"/>
</dbReference>
<keyword evidence="3 10" id="KW-0444">Lipid biosynthesis</keyword>
<dbReference type="GO" id="GO:0102965">
    <property type="term" value="F:alcohol-forming long-chain fatty acyl-CoA reductase activity"/>
    <property type="evidence" value="ECO:0007669"/>
    <property type="project" value="UniProtKB-EC"/>
</dbReference>
<keyword evidence="10" id="KW-0560">Oxidoreductase</keyword>
<dbReference type="STRING" id="543379.A0A232EXZ4"/>
<dbReference type="PANTHER" id="PTHR11011:SF60">
    <property type="entry name" value="FATTY ACYL-COA REDUCTASE-RELATED"/>
    <property type="match status" value="1"/>
</dbReference>
<gene>
    <name evidence="13" type="ORF">TSAR_015220</name>
</gene>
<keyword evidence="8 10" id="KW-0472">Membrane</keyword>
<keyword evidence="4 10" id="KW-0812">Transmembrane</keyword>
<feature type="domain" description="Thioester reductase (TE)" evidence="12">
    <location>
        <begin position="26"/>
        <end position="295"/>
    </location>
</feature>
<comment type="caution">
    <text evidence="13">The sequence shown here is derived from an EMBL/GenBank/DDBJ whole genome shotgun (WGS) entry which is preliminary data.</text>
</comment>